<reference evidence="1 2" key="1">
    <citation type="journal article" date="2013" name="Curr. Biol.">
        <title>The Genome of the Foraminiferan Reticulomyxa filosa.</title>
        <authorList>
            <person name="Glockner G."/>
            <person name="Hulsmann N."/>
            <person name="Schleicher M."/>
            <person name="Noegel A.A."/>
            <person name="Eichinger L."/>
            <person name="Gallinger C."/>
            <person name="Pawlowski J."/>
            <person name="Sierra R."/>
            <person name="Euteneuer U."/>
            <person name="Pillet L."/>
            <person name="Moustafa A."/>
            <person name="Platzer M."/>
            <person name="Groth M."/>
            <person name="Szafranski K."/>
            <person name="Schliwa M."/>
        </authorList>
    </citation>
    <scope>NUCLEOTIDE SEQUENCE [LARGE SCALE GENOMIC DNA]</scope>
</reference>
<protein>
    <submittedName>
        <fullName evidence="1">Uncharacterized protein</fullName>
    </submittedName>
</protein>
<evidence type="ECO:0000313" key="1">
    <source>
        <dbReference type="EMBL" id="ETN99995.1"/>
    </source>
</evidence>
<organism evidence="1 2">
    <name type="scientific">Reticulomyxa filosa</name>
    <dbReference type="NCBI Taxonomy" id="46433"/>
    <lineage>
        <taxon>Eukaryota</taxon>
        <taxon>Sar</taxon>
        <taxon>Rhizaria</taxon>
        <taxon>Retaria</taxon>
        <taxon>Foraminifera</taxon>
        <taxon>Monothalamids</taxon>
        <taxon>Reticulomyxidae</taxon>
        <taxon>Reticulomyxa</taxon>
    </lineage>
</organism>
<dbReference type="OrthoDB" id="6780114at2759"/>
<keyword evidence="2" id="KW-1185">Reference proteome</keyword>
<feature type="non-terminal residue" evidence="1">
    <location>
        <position position="1"/>
    </location>
</feature>
<sequence>SLENVSLCAPNGKYTIDHVQDEKQKKYPKMKLKLDSSNIEEADYVKYLGLIVDQQMTFQQHINYVYSKAAKELRPSLSVYNLLYTKW</sequence>
<dbReference type="Proteomes" id="UP000023152">
    <property type="component" value="Unassembled WGS sequence"/>
</dbReference>
<dbReference type="EMBL" id="ASPP01042293">
    <property type="protein sequence ID" value="ETN99995.1"/>
    <property type="molecule type" value="Genomic_DNA"/>
</dbReference>
<evidence type="ECO:0000313" key="2">
    <source>
        <dbReference type="Proteomes" id="UP000023152"/>
    </source>
</evidence>
<gene>
    <name evidence="1" type="ORF">RFI_37463</name>
</gene>
<accession>X6LF67</accession>
<proteinExistence type="predicted"/>
<name>X6LF67_RETFI</name>
<comment type="caution">
    <text evidence="1">The sequence shown here is derived from an EMBL/GenBank/DDBJ whole genome shotgun (WGS) entry which is preliminary data.</text>
</comment>
<dbReference type="AlphaFoldDB" id="X6LF67"/>